<dbReference type="CDD" id="cd01335">
    <property type="entry name" value="Radical_SAM"/>
    <property type="match status" value="1"/>
</dbReference>
<gene>
    <name evidence="6" type="ORF">A2372_02845</name>
</gene>
<evidence type="ECO:0000256" key="3">
    <source>
        <dbReference type="ARBA" id="ARBA00023004"/>
    </source>
</evidence>
<reference evidence="6 7" key="1">
    <citation type="journal article" date="2016" name="Nat. Commun.">
        <title>Thousands of microbial genomes shed light on interconnected biogeochemical processes in an aquifer system.</title>
        <authorList>
            <person name="Anantharaman K."/>
            <person name="Brown C.T."/>
            <person name="Hug L.A."/>
            <person name="Sharon I."/>
            <person name="Castelle C.J."/>
            <person name="Probst A.J."/>
            <person name="Thomas B.C."/>
            <person name="Singh A."/>
            <person name="Wilkins M.J."/>
            <person name="Karaoz U."/>
            <person name="Brodie E.L."/>
            <person name="Williams K.H."/>
            <person name="Hubbard S.S."/>
            <person name="Banfield J.F."/>
        </authorList>
    </citation>
    <scope>NUCLEOTIDE SEQUENCE [LARGE SCALE GENOMIC DNA]</scope>
</reference>
<dbReference type="GO" id="GO:0003824">
    <property type="term" value="F:catalytic activity"/>
    <property type="evidence" value="ECO:0007669"/>
    <property type="project" value="InterPro"/>
</dbReference>
<dbReference type="Proteomes" id="UP000176422">
    <property type="component" value="Unassembled WGS sequence"/>
</dbReference>
<evidence type="ECO:0000313" key="7">
    <source>
        <dbReference type="Proteomes" id="UP000176422"/>
    </source>
</evidence>
<dbReference type="Gene3D" id="3.20.20.70">
    <property type="entry name" value="Aldolase class I"/>
    <property type="match status" value="1"/>
</dbReference>
<name>A0A1F8DXP5_9BACT</name>
<keyword evidence="3" id="KW-0408">Iron</keyword>
<comment type="caution">
    <text evidence="6">The sequence shown here is derived from an EMBL/GenBank/DDBJ whole genome shotgun (WGS) entry which is preliminary data.</text>
</comment>
<dbReference type="GO" id="GO:0051536">
    <property type="term" value="F:iron-sulfur cluster binding"/>
    <property type="evidence" value="ECO:0007669"/>
    <property type="project" value="UniProtKB-KW"/>
</dbReference>
<dbReference type="SUPFAM" id="SSF102114">
    <property type="entry name" value="Radical SAM enzymes"/>
    <property type="match status" value="1"/>
</dbReference>
<dbReference type="Pfam" id="PF04055">
    <property type="entry name" value="Radical_SAM"/>
    <property type="match status" value="1"/>
</dbReference>
<organism evidence="6 7">
    <name type="scientific">Candidatus Wolfebacteria bacterium RIFOXYB1_FULL_54_12</name>
    <dbReference type="NCBI Taxonomy" id="1802559"/>
    <lineage>
        <taxon>Bacteria</taxon>
        <taxon>Candidatus Wolfeibacteriota</taxon>
    </lineage>
</organism>
<evidence type="ECO:0000256" key="1">
    <source>
        <dbReference type="ARBA" id="ARBA00022691"/>
    </source>
</evidence>
<evidence type="ECO:0000259" key="5">
    <source>
        <dbReference type="Pfam" id="PF04055"/>
    </source>
</evidence>
<evidence type="ECO:0000256" key="4">
    <source>
        <dbReference type="ARBA" id="ARBA00023014"/>
    </source>
</evidence>
<sequence>MTNVPALLQAIKNREEPVVIVGAGVVGGVLLSICNDAGITVDFFCDSSDKVAANGTFCGLRVLHISQIPSGYNDAIFIISAASIKDVVERLSDQGNSNWYAGGLLLKNIDVSQSDANLDYAKFAIENCILCHDGYLHPERIFMRSVDIIITERCSLKCKDCSNLMQYYEHPRDCNVDVLLDSIDALCAVIDEVMDFRVIGGEVFISKNWPVIVRRLIDEPKAKRVVLYTNGTILPAQRHLDLLKHEKVLVIASDYGALSKNLSRMKSLFREHGIAHHVLTVTEWLSCSAIARHDRGFDGNRELFKLCCAKNMASLSEGKLFRCPYAANAFRLGAVPDHSDDYVDLLRWPFDEGELKCTLRDYLLQKPFMNICDYCNGRPLSGVEVEPYVQTDAPLAYHRCT</sequence>
<dbReference type="InterPro" id="IPR013785">
    <property type="entry name" value="Aldolase_TIM"/>
</dbReference>
<dbReference type="SFLD" id="SFLDS00029">
    <property type="entry name" value="Radical_SAM"/>
    <property type="match status" value="1"/>
</dbReference>
<keyword evidence="1" id="KW-0949">S-adenosyl-L-methionine</keyword>
<evidence type="ECO:0000313" key="6">
    <source>
        <dbReference type="EMBL" id="OGM93310.1"/>
    </source>
</evidence>
<evidence type="ECO:0000256" key="2">
    <source>
        <dbReference type="ARBA" id="ARBA00022723"/>
    </source>
</evidence>
<protein>
    <recommendedName>
        <fullName evidence="5">Radical SAM core domain-containing protein</fullName>
    </recommendedName>
</protein>
<accession>A0A1F8DXP5</accession>
<keyword evidence="2" id="KW-0479">Metal-binding</keyword>
<dbReference type="EMBL" id="MGIT01000001">
    <property type="protein sequence ID" value="OGM93310.1"/>
    <property type="molecule type" value="Genomic_DNA"/>
</dbReference>
<dbReference type="AlphaFoldDB" id="A0A1F8DXP5"/>
<dbReference type="GO" id="GO:0046872">
    <property type="term" value="F:metal ion binding"/>
    <property type="evidence" value="ECO:0007669"/>
    <property type="project" value="UniProtKB-KW"/>
</dbReference>
<proteinExistence type="predicted"/>
<keyword evidence="4" id="KW-0411">Iron-sulfur</keyword>
<dbReference type="InterPro" id="IPR058240">
    <property type="entry name" value="rSAM_sf"/>
</dbReference>
<dbReference type="InterPro" id="IPR007197">
    <property type="entry name" value="rSAM"/>
</dbReference>
<feature type="domain" description="Radical SAM core" evidence="5">
    <location>
        <begin position="148"/>
        <end position="248"/>
    </location>
</feature>
<dbReference type="STRING" id="1802559.A2372_02845"/>